<feature type="signal peptide" evidence="1">
    <location>
        <begin position="1"/>
        <end position="20"/>
    </location>
</feature>
<dbReference type="OrthoDB" id="3826194at2759"/>
<name>A0A074YMV0_AURSE</name>
<keyword evidence="3" id="KW-1185">Reference proteome</keyword>
<dbReference type="AlphaFoldDB" id="A0A074YMV0"/>
<dbReference type="EMBL" id="KL584759">
    <property type="protein sequence ID" value="KEQ95442.1"/>
    <property type="molecule type" value="Genomic_DNA"/>
</dbReference>
<dbReference type="HOGENOM" id="CLU_1704851_0_0_1"/>
<dbReference type="InParanoid" id="A0A074YMV0"/>
<gene>
    <name evidence="2" type="ORF">AUEXF2481DRAFT_29518</name>
</gene>
<dbReference type="RefSeq" id="XP_013343805.1">
    <property type="nucleotide sequence ID" value="XM_013488351.1"/>
</dbReference>
<protein>
    <submittedName>
        <fullName evidence="2">Uncharacterized protein</fullName>
    </submittedName>
</protein>
<evidence type="ECO:0000313" key="2">
    <source>
        <dbReference type="EMBL" id="KEQ95442.1"/>
    </source>
</evidence>
<dbReference type="Proteomes" id="UP000030641">
    <property type="component" value="Unassembled WGS sequence"/>
</dbReference>
<proteinExistence type="predicted"/>
<sequence length="172" mass="19090">MLPTIFTAAALMALFPSVLGGRGPVRANSGMKMYCDPGPPYDYNSWWTYDESSLCQAEGIATNCCMTVTTGGNCQPKIDAESITNLKNAVAQQSKKDDWDSCTTVGKWTVCFELLYDSLINRDVLSIYFHSIDQWVAAVEDGSLHDSSIGIMQFNYMADRTVNTMVISYNCW</sequence>
<dbReference type="GeneID" id="25363985"/>
<keyword evidence="1" id="KW-0732">Signal</keyword>
<accession>A0A074YMV0</accession>
<evidence type="ECO:0000256" key="1">
    <source>
        <dbReference type="SAM" id="SignalP"/>
    </source>
</evidence>
<organism evidence="2 3">
    <name type="scientific">Aureobasidium subglaciale (strain EXF-2481)</name>
    <name type="common">Aureobasidium pullulans var. subglaciale</name>
    <dbReference type="NCBI Taxonomy" id="1043005"/>
    <lineage>
        <taxon>Eukaryota</taxon>
        <taxon>Fungi</taxon>
        <taxon>Dikarya</taxon>
        <taxon>Ascomycota</taxon>
        <taxon>Pezizomycotina</taxon>
        <taxon>Dothideomycetes</taxon>
        <taxon>Dothideomycetidae</taxon>
        <taxon>Dothideales</taxon>
        <taxon>Saccotheciaceae</taxon>
        <taxon>Aureobasidium</taxon>
    </lineage>
</organism>
<evidence type="ECO:0000313" key="3">
    <source>
        <dbReference type="Proteomes" id="UP000030641"/>
    </source>
</evidence>
<feature type="chain" id="PRO_5001703463" evidence="1">
    <location>
        <begin position="21"/>
        <end position="172"/>
    </location>
</feature>
<reference evidence="2 3" key="1">
    <citation type="journal article" date="2014" name="BMC Genomics">
        <title>Genome sequencing of four Aureobasidium pullulans varieties: biotechnological potential, stress tolerance, and description of new species.</title>
        <authorList>
            <person name="Gostin Ar C."/>
            <person name="Ohm R.A."/>
            <person name="Kogej T."/>
            <person name="Sonjak S."/>
            <person name="Turk M."/>
            <person name="Zajc J."/>
            <person name="Zalar P."/>
            <person name="Grube M."/>
            <person name="Sun H."/>
            <person name="Han J."/>
            <person name="Sharma A."/>
            <person name="Chiniquy J."/>
            <person name="Ngan C.Y."/>
            <person name="Lipzen A."/>
            <person name="Barry K."/>
            <person name="Grigoriev I.V."/>
            <person name="Gunde-Cimerman N."/>
        </authorList>
    </citation>
    <scope>NUCLEOTIDE SEQUENCE [LARGE SCALE GENOMIC DNA]</scope>
    <source>
        <strain evidence="2 3">EXF-2481</strain>
    </source>
</reference>